<feature type="compositionally biased region" description="Basic and acidic residues" evidence="4">
    <location>
        <begin position="1"/>
        <end position="14"/>
    </location>
</feature>
<evidence type="ECO:0000259" key="5">
    <source>
        <dbReference type="PROSITE" id="PS51379"/>
    </source>
</evidence>
<dbReference type="InterPro" id="IPR023753">
    <property type="entry name" value="FAD/NAD-binding_dom"/>
</dbReference>
<dbReference type="GO" id="GO:0047899">
    <property type="term" value="F:formate dehydrogenase (NADP+) activity"/>
    <property type="evidence" value="ECO:0007669"/>
    <property type="project" value="UniProtKB-EC"/>
</dbReference>
<feature type="domain" description="4Fe-4S ferredoxin-type" evidence="5">
    <location>
        <begin position="540"/>
        <end position="569"/>
    </location>
</feature>
<dbReference type="PROSITE" id="PS00198">
    <property type="entry name" value="4FE4S_FER_1"/>
    <property type="match status" value="1"/>
</dbReference>
<keyword evidence="7" id="KW-1185">Reference proteome</keyword>
<dbReference type="GO" id="GO:0046872">
    <property type="term" value="F:metal ion binding"/>
    <property type="evidence" value="ECO:0007669"/>
    <property type="project" value="UniProtKB-KW"/>
</dbReference>
<keyword evidence="6" id="KW-0560">Oxidoreductase</keyword>
<reference evidence="6 7" key="1">
    <citation type="submission" date="2019-09" db="EMBL/GenBank/DDBJ databases">
        <authorList>
            <person name="Cremers G."/>
        </authorList>
    </citation>
    <scope>NUCLEOTIDE SEQUENCE [LARGE SCALE GENOMIC DNA]</scope>
    <source>
        <strain evidence="6">4A</strain>
    </source>
</reference>
<dbReference type="InterPro" id="IPR036188">
    <property type="entry name" value="FAD/NAD-bd_sf"/>
</dbReference>
<dbReference type="EMBL" id="CABFVA020000041">
    <property type="protein sequence ID" value="VVM06095.1"/>
    <property type="molecule type" value="Genomic_DNA"/>
</dbReference>
<organism evidence="6 7">
    <name type="scientific">Methylacidimicrobium tartarophylax</name>
    <dbReference type="NCBI Taxonomy" id="1041768"/>
    <lineage>
        <taxon>Bacteria</taxon>
        <taxon>Pseudomonadati</taxon>
        <taxon>Verrucomicrobiota</taxon>
        <taxon>Methylacidimicrobium</taxon>
    </lineage>
</organism>
<feature type="region of interest" description="Disordered" evidence="4">
    <location>
        <begin position="1"/>
        <end position="36"/>
    </location>
</feature>
<dbReference type="PRINTS" id="PR00368">
    <property type="entry name" value="FADPNR"/>
</dbReference>
<evidence type="ECO:0000256" key="1">
    <source>
        <dbReference type="ARBA" id="ARBA00022723"/>
    </source>
</evidence>
<dbReference type="Gene3D" id="3.50.50.60">
    <property type="entry name" value="FAD/NAD(P)-binding domain"/>
    <property type="match status" value="2"/>
</dbReference>
<dbReference type="AlphaFoldDB" id="A0A5E6MCP0"/>
<proteinExistence type="predicted"/>
<dbReference type="Pfam" id="PF07992">
    <property type="entry name" value="Pyr_redox_2"/>
    <property type="match status" value="1"/>
</dbReference>
<keyword evidence="3" id="KW-0411">Iron-sulfur</keyword>
<dbReference type="PROSITE" id="PS51379">
    <property type="entry name" value="4FE4S_FER_2"/>
    <property type="match status" value="2"/>
</dbReference>
<evidence type="ECO:0000256" key="4">
    <source>
        <dbReference type="SAM" id="MobiDB-lite"/>
    </source>
</evidence>
<accession>A0A5E6MCP0</accession>
<evidence type="ECO:0000256" key="2">
    <source>
        <dbReference type="ARBA" id="ARBA00023004"/>
    </source>
</evidence>
<evidence type="ECO:0000313" key="6">
    <source>
        <dbReference type="EMBL" id="VVM06095.1"/>
    </source>
</evidence>
<dbReference type="Pfam" id="PF14691">
    <property type="entry name" value="Fer4_20"/>
    <property type="match status" value="1"/>
</dbReference>
<dbReference type="SUPFAM" id="SSF51971">
    <property type="entry name" value="Nucleotide-binding domain"/>
    <property type="match status" value="1"/>
</dbReference>
<gene>
    <name evidence="6" type="primary">fdhB</name>
    <name evidence="6" type="ORF">MAMT_00969</name>
</gene>
<sequence>MAIDAKDPVRDHGAASRPIAGRGVEGPSKMSKHGDMTSVIDLTREKGTGPTRTRRPLYVDLLPPCRAACPAGEDIQGWLALAQAGNYRKAWELLVRENPFPAVHGRVCYHPCESHCNRGDYDAPVSIHAIERFLGDLASAGGWPFPPAAEPSGKRVLVVGAGPCGLSASYHLARLGHAVEVHEAGPLAGGMMHFGIPAYRLPREALAKEVERIERMGVRFVFDHKVEELLAEKAAGGFDAVLVAIGAQIGKHVDIPARDAARVLDAVSLLHQVGGEERPLLGRRVVIYGGGNVAMDAARTAKRLGAEEALIVYRRDRAHMPARAFEADEALSEGIRIRWLTTIKEIVGEELTVERMELGSDGRPRPTGQYDTLRADAVVLAIGQETDSRFLRRVPGIVFGKDGAVIVDQNRMTGHPGIFAGGDAVPGDQTVTDAVGQGKKAARSIDAWLRGSVYAEPAPPSGVSFPMLHLPVYRDVAPGHQPERPPAERTSGFAEVVAGLSETEARREAERCFSCGICFECDNCYAACPEDAILKLGPGKRYRFLYDRCTGCAVCFDQCPCHAIEMIPEPLGAES</sequence>
<dbReference type="PANTHER" id="PTHR42783">
    <property type="entry name" value="GLUTAMATE SYNTHASE [NADPH] SMALL CHAIN"/>
    <property type="match status" value="1"/>
</dbReference>
<keyword evidence="1" id="KW-0479">Metal-binding</keyword>
<protein>
    <submittedName>
        <fullName evidence="6">Formate dehydrogenase (NADP+) beta subunit</fullName>
        <ecNumber evidence="6">1.17.1.10</ecNumber>
    </submittedName>
</protein>
<dbReference type="Proteomes" id="UP000334923">
    <property type="component" value="Unassembled WGS sequence"/>
</dbReference>
<evidence type="ECO:0000313" key="7">
    <source>
        <dbReference type="Proteomes" id="UP000334923"/>
    </source>
</evidence>
<feature type="domain" description="4Fe-4S ferredoxin-type" evidence="5">
    <location>
        <begin position="509"/>
        <end position="539"/>
    </location>
</feature>
<dbReference type="InterPro" id="IPR009051">
    <property type="entry name" value="Helical_ferredxn"/>
</dbReference>
<keyword evidence="2" id="KW-0408">Iron</keyword>
<dbReference type="Gene3D" id="3.30.70.20">
    <property type="match status" value="1"/>
</dbReference>
<dbReference type="Gene3D" id="1.10.1060.10">
    <property type="entry name" value="Alpha-helical ferredoxin"/>
    <property type="match status" value="1"/>
</dbReference>
<dbReference type="SUPFAM" id="SSF46548">
    <property type="entry name" value="alpha-helical ferredoxin"/>
    <property type="match status" value="2"/>
</dbReference>
<dbReference type="PRINTS" id="PR00469">
    <property type="entry name" value="PNDRDTASEII"/>
</dbReference>
<dbReference type="InterPro" id="IPR028261">
    <property type="entry name" value="DPD_II"/>
</dbReference>
<dbReference type="GO" id="GO:0051536">
    <property type="term" value="F:iron-sulfur cluster binding"/>
    <property type="evidence" value="ECO:0007669"/>
    <property type="project" value="UniProtKB-KW"/>
</dbReference>
<name>A0A5E6MCP0_9BACT</name>
<dbReference type="NCBIfam" id="NF009410">
    <property type="entry name" value="PRK12771.1"/>
    <property type="match status" value="1"/>
</dbReference>
<dbReference type="InterPro" id="IPR017896">
    <property type="entry name" value="4Fe4S_Fe-S-bd"/>
</dbReference>
<evidence type="ECO:0000256" key="3">
    <source>
        <dbReference type="ARBA" id="ARBA00023014"/>
    </source>
</evidence>
<dbReference type="PANTHER" id="PTHR42783:SF3">
    <property type="entry name" value="GLUTAMATE SYNTHASE [NADPH] SMALL CHAIN-RELATED"/>
    <property type="match status" value="1"/>
</dbReference>
<dbReference type="EC" id="1.17.1.10" evidence="6"/>
<dbReference type="InterPro" id="IPR017900">
    <property type="entry name" value="4Fe4S_Fe_S_CS"/>
</dbReference>